<evidence type="ECO:0000313" key="10">
    <source>
        <dbReference type="Proteomes" id="UP001153620"/>
    </source>
</evidence>
<dbReference type="Pfam" id="PF16014">
    <property type="entry name" value="SAP130_C"/>
    <property type="match status" value="1"/>
</dbReference>
<feature type="region of interest" description="Disordered" evidence="7">
    <location>
        <begin position="798"/>
        <end position="854"/>
    </location>
</feature>
<dbReference type="PANTHER" id="PTHR13497">
    <property type="entry name" value="HISTONE DEACETYLASE COMPLEX SUBUNIT SAP130"/>
    <property type="match status" value="1"/>
</dbReference>
<proteinExistence type="inferred from homology"/>
<dbReference type="AlphaFoldDB" id="A0A9N9RHY3"/>
<sequence>MPNENDKSPISQNKPTIHAQLPIDLASKVIVKPANDSKMLQQPTFRTIQQPAQMRVVRMPTPSGTQIIQTQLVPQTILKTPMQQTGRSTITVSKSPATYLPRVTATLSTIPQNKAGQQIRTPTPPVSATTMSPAFVRSITPRTSSPTAVLSQGGTAWVSGGNAMQVQVPTQLIRSTITQNRTHILQPSSVTVTNNAGNAQTITNIFGQQSQQQNLGGSTTISVTTSGGSGQTQQPTYVATVLPQRPQAATIVYTSQQQQPFTAIQGQVQRMGIGNQAANTRQVRPIQRIPTTGIRVNTSSLSIRPNVPGLTPTTVLTTQNRGTSGLVAGTSTTISNTIPARIFQVQTSQTQSVTGSQQVLGQQNQKILQANVMTLPIIVNNRINPQVKNTLQPGIIAHVSKLQPGSVSSDGTIISNSITTTIPTNTMVASIQAGQQNQNQSNQLQVSQGSSQVSYATAQQVGNLSNQGGQIITVSQQQQQQILQGGQQNLHQQGSNVSTVVPLQISARGGNIPIKTITVSTANSGLDANSLHRNLSSNAGNMQATTIMPIAKLVQSQQQQNHGPGQNSNQPTSVFIQTRIPSTMSTTNSNQVVNVSTPSSTIFSNTGTVFYESASVSIAPSSSSSHGNIETKSTSISTPTNESSSFTVVSAPNIRYTDKMIQSIIANSYSQANSANSLQQSSVSASQPHQQTVRYSPLVVESQNSQSQNQQHQIITMTSGNIIQQAASQQQQQQQNQQIQNTSIESSVITALPASPRSTISAIRKQNETTPIKIPKKAAKKAANLKTILTKSTILQPTSSAKQESKQIPVAATSSSPKGLVISERESSPVHVEHDWSDDGSTTVSIPNSPSPEEDDLDAMIMSNQFNRKSQDETDLSKFIKTVAKLGSAVKRELSDPAVTPKKKQKLSIERPSTDVVDKAGPPEPAESTENIVVKKRDVILKKPTVMLLNAYNQNWKPAPNHFVRYSDVRVRGDDRRANVMDLANQPKVSQRINGWKTHLINAEIDEVINDETHEMEILTNVLKRLEAKESGPEAEKINELIKGNMQRSRLIVDSFNDSKAQLMKIFEHKEHALDIVNRCVSKRNFKKRKLKR</sequence>
<keyword evidence="4" id="KW-0805">Transcription regulation</keyword>
<feature type="compositionally biased region" description="Basic and acidic residues" evidence="7">
    <location>
        <begin position="907"/>
        <end position="918"/>
    </location>
</feature>
<feature type="compositionally biased region" description="Polar residues" evidence="7">
    <location>
        <begin position="839"/>
        <end position="848"/>
    </location>
</feature>
<evidence type="ECO:0000256" key="5">
    <source>
        <dbReference type="ARBA" id="ARBA00023163"/>
    </source>
</evidence>
<name>A0A9N9RHY3_9DIPT</name>
<keyword evidence="6" id="KW-0539">Nucleus</keyword>
<organism evidence="9 10">
    <name type="scientific">Chironomus riparius</name>
    <dbReference type="NCBI Taxonomy" id="315576"/>
    <lineage>
        <taxon>Eukaryota</taxon>
        <taxon>Metazoa</taxon>
        <taxon>Ecdysozoa</taxon>
        <taxon>Arthropoda</taxon>
        <taxon>Hexapoda</taxon>
        <taxon>Insecta</taxon>
        <taxon>Pterygota</taxon>
        <taxon>Neoptera</taxon>
        <taxon>Endopterygota</taxon>
        <taxon>Diptera</taxon>
        <taxon>Nematocera</taxon>
        <taxon>Chironomoidea</taxon>
        <taxon>Chironomidae</taxon>
        <taxon>Chironominae</taxon>
        <taxon>Chironomus</taxon>
    </lineage>
</organism>
<feature type="domain" description="Histone deacetylase complex subunit SAP130 C-terminal" evidence="8">
    <location>
        <begin position="723"/>
        <end position="1078"/>
    </location>
</feature>
<dbReference type="InterPro" id="IPR024137">
    <property type="entry name" value="His_deAcase_cplx_SAP130"/>
</dbReference>
<dbReference type="InterPro" id="IPR031963">
    <property type="entry name" value="SAP130_C"/>
</dbReference>
<evidence type="ECO:0000256" key="6">
    <source>
        <dbReference type="ARBA" id="ARBA00023242"/>
    </source>
</evidence>
<accession>A0A9N9RHY3</accession>
<evidence type="ECO:0000256" key="1">
    <source>
        <dbReference type="ARBA" id="ARBA00004123"/>
    </source>
</evidence>
<feature type="compositionally biased region" description="Basic and acidic residues" evidence="7">
    <location>
        <begin position="823"/>
        <end position="837"/>
    </location>
</feature>
<keyword evidence="5" id="KW-0804">Transcription</keyword>
<dbReference type="Proteomes" id="UP001153620">
    <property type="component" value="Chromosome 1"/>
</dbReference>
<keyword evidence="10" id="KW-1185">Reference proteome</keyword>
<gene>
    <name evidence="9" type="ORF">CHIRRI_LOCUS1297</name>
</gene>
<comment type="similarity">
    <text evidence="2">Belongs to the SAP130 family.</text>
</comment>
<feature type="region of interest" description="Disordered" evidence="7">
    <location>
        <begin position="620"/>
        <end position="645"/>
    </location>
</feature>
<feature type="region of interest" description="Disordered" evidence="7">
    <location>
        <begin position="894"/>
        <end position="928"/>
    </location>
</feature>
<comment type="subcellular location">
    <subcellularLocation>
        <location evidence="1">Nucleus</location>
    </subcellularLocation>
</comment>
<evidence type="ECO:0000256" key="4">
    <source>
        <dbReference type="ARBA" id="ARBA00023015"/>
    </source>
</evidence>
<reference evidence="9" key="1">
    <citation type="submission" date="2022-01" db="EMBL/GenBank/DDBJ databases">
        <authorList>
            <person name="King R."/>
        </authorList>
    </citation>
    <scope>NUCLEOTIDE SEQUENCE</scope>
</reference>
<dbReference type="OrthoDB" id="10048604at2759"/>
<evidence type="ECO:0000256" key="7">
    <source>
        <dbReference type="SAM" id="MobiDB-lite"/>
    </source>
</evidence>
<evidence type="ECO:0000313" key="9">
    <source>
        <dbReference type="EMBL" id="CAG9798313.1"/>
    </source>
</evidence>
<evidence type="ECO:0000256" key="2">
    <source>
        <dbReference type="ARBA" id="ARBA00007859"/>
    </source>
</evidence>
<reference evidence="9" key="2">
    <citation type="submission" date="2022-10" db="EMBL/GenBank/DDBJ databases">
        <authorList>
            <consortium name="ENA_rothamsted_submissions"/>
            <consortium name="culmorum"/>
            <person name="King R."/>
        </authorList>
    </citation>
    <scope>NUCLEOTIDE SEQUENCE</scope>
</reference>
<dbReference type="EMBL" id="OU895877">
    <property type="protein sequence ID" value="CAG9798313.1"/>
    <property type="molecule type" value="Genomic_DNA"/>
</dbReference>
<dbReference type="GO" id="GO:0070822">
    <property type="term" value="C:Sin3-type complex"/>
    <property type="evidence" value="ECO:0007669"/>
    <property type="project" value="TreeGrafter"/>
</dbReference>
<feature type="compositionally biased region" description="Polar residues" evidence="7">
    <location>
        <begin position="626"/>
        <end position="645"/>
    </location>
</feature>
<keyword evidence="3" id="KW-0678">Repressor</keyword>
<dbReference type="PANTHER" id="PTHR13497:SF3">
    <property type="entry name" value="HISTONE DEACETYLASE COMPLEX SUBUNIT SAP130"/>
    <property type="match status" value="1"/>
</dbReference>
<evidence type="ECO:0000259" key="8">
    <source>
        <dbReference type="Pfam" id="PF16014"/>
    </source>
</evidence>
<dbReference type="GO" id="GO:0000122">
    <property type="term" value="P:negative regulation of transcription by RNA polymerase II"/>
    <property type="evidence" value="ECO:0007669"/>
    <property type="project" value="TreeGrafter"/>
</dbReference>
<evidence type="ECO:0000256" key="3">
    <source>
        <dbReference type="ARBA" id="ARBA00022491"/>
    </source>
</evidence>
<protein>
    <recommendedName>
        <fullName evidence="8">Histone deacetylase complex subunit SAP130 C-terminal domain-containing protein</fullName>
    </recommendedName>
</protein>